<evidence type="ECO:0000313" key="1">
    <source>
        <dbReference type="EMBL" id="CUP90875.1"/>
    </source>
</evidence>
<evidence type="ECO:0000313" key="2">
    <source>
        <dbReference type="Proteomes" id="UP000095512"/>
    </source>
</evidence>
<name>A0A174S615_9FIRM</name>
<sequence>MLTEAGVEDEEISVATGSNARRMRSMVSTGTTYRNENGPMTVLLPEKMSGGRGYTITKGGDSLEIVPEGGDYTLSRVGDNAIRYSDVYENVDVQYTILNGTVKEDIILLEKQDRNNFSYKLKSGSLKFNLNP</sequence>
<dbReference type="RefSeq" id="WP_225537677.1">
    <property type="nucleotide sequence ID" value="NZ_CZAB01000060.1"/>
</dbReference>
<protein>
    <submittedName>
        <fullName evidence="1">Uncharacterized protein</fullName>
    </submittedName>
</protein>
<accession>A0A174S615</accession>
<dbReference type="Proteomes" id="UP000095512">
    <property type="component" value="Unassembled WGS sequence"/>
</dbReference>
<proteinExistence type="predicted"/>
<dbReference type="EMBL" id="CZAB01000060">
    <property type="protein sequence ID" value="CUP90875.1"/>
    <property type="molecule type" value="Genomic_DNA"/>
</dbReference>
<dbReference type="AlphaFoldDB" id="A0A174S615"/>
<gene>
    <name evidence="1" type="ORF">ERS852480_04374</name>
</gene>
<organism evidence="1 2">
    <name type="scientific">Enterocloster clostridioformis</name>
    <dbReference type="NCBI Taxonomy" id="1531"/>
    <lineage>
        <taxon>Bacteria</taxon>
        <taxon>Bacillati</taxon>
        <taxon>Bacillota</taxon>
        <taxon>Clostridia</taxon>
        <taxon>Lachnospirales</taxon>
        <taxon>Lachnospiraceae</taxon>
        <taxon>Enterocloster</taxon>
    </lineage>
</organism>
<reference evidence="1 2" key="1">
    <citation type="submission" date="2015-09" db="EMBL/GenBank/DDBJ databases">
        <authorList>
            <consortium name="Pathogen Informatics"/>
        </authorList>
    </citation>
    <scope>NUCLEOTIDE SEQUENCE [LARGE SCALE GENOMIC DNA]</scope>
    <source>
        <strain evidence="1 2">2789STDY5834865</strain>
    </source>
</reference>